<protein>
    <submittedName>
        <fullName evidence="2">Uncharacterized protein</fullName>
    </submittedName>
</protein>
<feature type="transmembrane region" description="Helical" evidence="1">
    <location>
        <begin position="12"/>
        <end position="31"/>
    </location>
</feature>
<feature type="transmembrane region" description="Helical" evidence="1">
    <location>
        <begin position="225"/>
        <end position="248"/>
    </location>
</feature>
<accession>A0A5C8PLD5</accession>
<keyword evidence="1" id="KW-0812">Transmembrane</keyword>
<keyword evidence="1" id="KW-0472">Membrane</keyword>
<dbReference type="EMBL" id="VDUZ01000016">
    <property type="protein sequence ID" value="TXL74829.1"/>
    <property type="molecule type" value="Genomic_DNA"/>
</dbReference>
<keyword evidence="3" id="KW-1185">Reference proteome</keyword>
<dbReference type="AlphaFoldDB" id="A0A5C8PLD5"/>
<feature type="transmembrane region" description="Helical" evidence="1">
    <location>
        <begin position="37"/>
        <end position="59"/>
    </location>
</feature>
<proteinExistence type="predicted"/>
<dbReference type="OrthoDB" id="7375742at2"/>
<organism evidence="2 3">
    <name type="scientific">Vineibacter terrae</name>
    <dbReference type="NCBI Taxonomy" id="2586908"/>
    <lineage>
        <taxon>Bacteria</taxon>
        <taxon>Pseudomonadati</taxon>
        <taxon>Pseudomonadota</taxon>
        <taxon>Alphaproteobacteria</taxon>
        <taxon>Hyphomicrobiales</taxon>
        <taxon>Vineibacter</taxon>
    </lineage>
</organism>
<comment type="caution">
    <text evidence="2">The sequence shown here is derived from an EMBL/GenBank/DDBJ whole genome shotgun (WGS) entry which is preliminary data.</text>
</comment>
<name>A0A5C8PLD5_9HYPH</name>
<evidence type="ECO:0000256" key="1">
    <source>
        <dbReference type="SAM" id="Phobius"/>
    </source>
</evidence>
<gene>
    <name evidence="2" type="ORF">FHP25_15565</name>
</gene>
<sequence>MLQPQPGEKRVLPLLQAAASGLVIFVLMSVVPTALGFVSYGLGLSALTALALCGLWLAYRAGILSVLGATFVALLPAALAVGGADDFKAARRTVEVTIPVADAPRHAEADVLILTDLRVAAEFTVTWKTSPPSGGPEMHHAMVPLVPTGWQRGTLVPAWRVCSGGEPAWCRRALSYPVHAVRRVDDRDGRYRLGMMEMASRFGLTPAPGAPLLQLTTPPAQRAEAAVTGMIAMPVLGFVAWLLGLLLWRSVRRLRQGAG</sequence>
<feature type="transmembrane region" description="Helical" evidence="1">
    <location>
        <begin position="66"/>
        <end position="84"/>
    </location>
</feature>
<dbReference type="Proteomes" id="UP000321638">
    <property type="component" value="Unassembled WGS sequence"/>
</dbReference>
<reference evidence="2 3" key="1">
    <citation type="submission" date="2019-06" db="EMBL/GenBank/DDBJ databases">
        <title>New taxonomy in bacterial strain CC-CFT640, isolated from vineyard.</title>
        <authorList>
            <person name="Lin S.-Y."/>
            <person name="Tsai C.-F."/>
            <person name="Young C.-C."/>
        </authorList>
    </citation>
    <scope>NUCLEOTIDE SEQUENCE [LARGE SCALE GENOMIC DNA]</scope>
    <source>
        <strain evidence="2 3">CC-CFT640</strain>
    </source>
</reference>
<keyword evidence="1" id="KW-1133">Transmembrane helix</keyword>
<dbReference type="RefSeq" id="WP_147847871.1">
    <property type="nucleotide sequence ID" value="NZ_VDUZ01000016.1"/>
</dbReference>
<evidence type="ECO:0000313" key="3">
    <source>
        <dbReference type="Proteomes" id="UP000321638"/>
    </source>
</evidence>
<evidence type="ECO:0000313" key="2">
    <source>
        <dbReference type="EMBL" id="TXL74829.1"/>
    </source>
</evidence>